<comment type="caution">
    <text evidence="3">The sequence shown here is derived from an EMBL/GenBank/DDBJ whole genome shotgun (WGS) entry which is preliminary data.</text>
</comment>
<evidence type="ECO:0000256" key="1">
    <source>
        <dbReference type="SAM" id="MobiDB-lite"/>
    </source>
</evidence>
<keyword evidence="4" id="KW-1185">Reference proteome</keyword>
<keyword evidence="2" id="KW-1133">Transmembrane helix</keyword>
<dbReference type="AlphaFoldDB" id="A0A7W7R6S6"/>
<keyword evidence="2" id="KW-0812">Transmembrane</keyword>
<dbReference type="EMBL" id="JACHJV010000001">
    <property type="protein sequence ID" value="MBB4926463.1"/>
    <property type="molecule type" value="Genomic_DNA"/>
</dbReference>
<feature type="compositionally biased region" description="Basic and acidic residues" evidence="1">
    <location>
        <begin position="1"/>
        <end position="11"/>
    </location>
</feature>
<evidence type="ECO:0000313" key="3">
    <source>
        <dbReference type="EMBL" id="MBB4926463.1"/>
    </source>
</evidence>
<feature type="transmembrane region" description="Helical" evidence="2">
    <location>
        <begin position="71"/>
        <end position="90"/>
    </location>
</feature>
<feature type="compositionally biased region" description="Basic and acidic residues" evidence="1">
    <location>
        <begin position="25"/>
        <end position="38"/>
    </location>
</feature>
<dbReference type="Proteomes" id="UP000540506">
    <property type="component" value="Unassembled WGS sequence"/>
</dbReference>
<proteinExistence type="predicted"/>
<keyword evidence="2" id="KW-0472">Membrane</keyword>
<evidence type="ECO:0000256" key="2">
    <source>
        <dbReference type="SAM" id="Phobius"/>
    </source>
</evidence>
<evidence type="ECO:0000313" key="4">
    <source>
        <dbReference type="Proteomes" id="UP000540506"/>
    </source>
</evidence>
<feature type="transmembrane region" description="Helical" evidence="2">
    <location>
        <begin position="46"/>
        <end position="65"/>
    </location>
</feature>
<reference evidence="3 4" key="1">
    <citation type="submission" date="2020-08" db="EMBL/GenBank/DDBJ databases">
        <title>Sequencing the genomes of 1000 actinobacteria strains.</title>
        <authorList>
            <person name="Klenk H.-P."/>
        </authorList>
    </citation>
    <scope>NUCLEOTIDE SEQUENCE [LARGE SCALE GENOMIC DNA]</scope>
    <source>
        <strain evidence="3 4">DSM 41654</strain>
    </source>
</reference>
<dbReference type="RefSeq" id="WP_184939722.1">
    <property type="nucleotide sequence ID" value="NZ_JACHJV010000001.1"/>
</dbReference>
<name>A0A7W7R6S6_KITKI</name>
<protein>
    <submittedName>
        <fullName evidence="3">Uncharacterized protein</fullName>
    </submittedName>
</protein>
<gene>
    <name evidence="3" type="ORF">FHR34_005456</name>
</gene>
<sequence>MDRQTPVERESITLSRATRSPAAARRAEARAARGEKPAPQHGSVRHTLIVLGQLAPIALLLFGLVGGVPGLGAGVVLLGGAALLLARYVAGADSEDGSYRRPLRLMGSRDPSLADWYWTVRNGLDGKDFPHPLRPRLRQLYAARLTERHNVSFFAEPQRAAALVGPEVWQWLDPESPQAATELSPAVLTMLIDRLETL</sequence>
<feature type="region of interest" description="Disordered" evidence="1">
    <location>
        <begin position="1"/>
        <end position="42"/>
    </location>
</feature>
<organism evidence="3 4">
    <name type="scientific">Kitasatospora kifunensis</name>
    <name type="common">Streptomyces kifunensis</name>
    <dbReference type="NCBI Taxonomy" id="58351"/>
    <lineage>
        <taxon>Bacteria</taxon>
        <taxon>Bacillati</taxon>
        <taxon>Actinomycetota</taxon>
        <taxon>Actinomycetes</taxon>
        <taxon>Kitasatosporales</taxon>
        <taxon>Streptomycetaceae</taxon>
        <taxon>Kitasatospora</taxon>
    </lineage>
</organism>
<accession>A0A7W7R6S6</accession>